<reference evidence="2" key="1">
    <citation type="submission" date="2021-11" db="EMBL/GenBank/DDBJ databases">
        <authorList>
            <person name="Schell T."/>
        </authorList>
    </citation>
    <scope>NUCLEOTIDE SEQUENCE</scope>
    <source>
        <strain evidence="2">M5</strain>
    </source>
</reference>
<sequence>MSPYAAYIANLPNDIEVKDVSSLFHGLSMIKNPKIRVDIASGADGDQEQGAGGMGRGRSRPSRNDEEREDSTPFDWRNSPMAEPPQCQDRGDGGGFRGGDKGGDKMERGIVHPAQLFHTRETHSVPDETDLLVRSVVAEVVHQAQVFCSRETEGGSFGGRDLDSSSSFGGQNRDKGGSSLFSRGRDGPSSFG</sequence>
<dbReference type="AlphaFoldDB" id="A0A8J2WKZ7"/>
<accession>A0A8J2WKZ7</accession>
<dbReference type="OrthoDB" id="1748655at2759"/>
<dbReference type="Proteomes" id="UP000789390">
    <property type="component" value="Unassembled WGS sequence"/>
</dbReference>
<dbReference type="EMBL" id="CAKKLH010000286">
    <property type="protein sequence ID" value="CAH0108633.1"/>
    <property type="molecule type" value="Genomic_DNA"/>
</dbReference>
<feature type="compositionally biased region" description="Basic and acidic residues" evidence="1">
    <location>
        <begin position="98"/>
        <end position="109"/>
    </location>
</feature>
<feature type="region of interest" description="Disordered" evidence="1">
    <location>
        <begin position="149"/>
        <end position="192"/>
    </location>
</feature>
<keyword evidence="3" id="KW-1185">Reference proteome</keyword>
<proteinExistence type="predicted"/>
<feature type="region of interest" description="Disordered" evidence="1">
    <location>
        <begin position="42"/>
        <end position="109"/>
    </location>
</feature>
<comment type="caution">
    <text evidence="2">The sequence shown here is derived from an EMBL/GenBank/DDBJ whole genome shotgun (WGS) entry which is preliminary data.</text>
</comment>
<gene>
    <name evidence="2" type="ORF">DGAL_LOCUS12029</name>
</gene>
<protein>
    <submittedName>
        <fullName evidence="2">Uncharacterized protein</fullName>
    </submittedName>
</protein>
<name>A0A8J2WKZ7_9CRUS</name>
<organism evidence="2 3">
    <name type="scientific">Daphnia galeata</name>
    <dbReference type="NCBI Taxonomy" id="27404"/>
    <lineage>
        <taxon>Eukaryota</taxon>
        <taxon>Metazoa</taxon>
        <taxon>Ecdysozoa</taxon>
        <taxon>Arthropoda</taxon>
        <taxon>Crustacea</taxon>
        <taxon>Branchiopoda</taxon>
        <taxon>Diplostraca</taxon>
        <taxon>Cladocera</taxon>
        <taxon>Anomopoda</taxon>
        <taxon>Daphniidae</taxon>
        <taxon>Daphnia</taxon>
    </lineage>
</organism>
<evidence type="ECO:0000313" key="3">
    <source>
        <dbReference type="Proteomes" id="UP000789390"/>
    </source>
</evidence>
<evidence type="ECO:0000313" key="2">
    <source>
        <dbReference type="EMBL" id="CAH0108633.1"/>
    </source>
</evidence>
<evidence type="ECO:0000256" key="1">
    <source>
        <dbReference type="SAM" id="MobiDB-lite"/>
    </source>
</evidence>